<dbReference type="InterPro" id="IPR036259">
    <property type="entry name" value="MFS_trans_sf"/>
</dbReference>
<dbReference type="EMBL" id="JAVIZX010000001">
    <property type="protein sequence ID" value="MDR6215911.1"/>
    <property type="molecule type" value="Genomic_DNA"/>
</dbReference>
<feature type="transmembrane region" description="Helical" evidence="4">
    <location>
        <begin position="406"/>
        <end position="425"/>
    </location>
</feature>
<feature type="transmembrane region" description="Helical" evidence="4">
    <location>
        <begin position="342"/>
        <end position="365"/>
    </location>
</feature>
<organism evidence="5 6">
    <name type="scientific">Paracidovorax wautersii</name>
    <dbReference type="NCBI Taxonomy" id="1177982"/>
    <lineage>
        <taxon>Bacteria</taxon>
        <taxon>Pseudomonadati</taxon>
        <taxon>Pseudomonadota</taxon>
        <taxon>Betaproteobacteria</taxon>
        <taxon>Burkholderiales</taxon>
        <taxon>Comamonadaceae</taxon>
        <taxon>Paracidovorax</taxon>
    </lineage>
</organism>
<evidence type="ECO:0000256" key="3">
    <source>
        <dbReference type="ARBA" id="ARBA00023136"/>
    </source>
</evidence>
<feature type="transmembrane region" description="Helical" evidence="4">
    <location>
        <begin position="34"/>
        <end position="57"/>
    </location>
</feature>
<feature type="transmembrane region" description="Helical" evidence="4">
    <location>
        <begin position="182"/>
        <end position="203"/>
    </location>
</feature>
<evidence type="ECO:0000256" key="2">
    <source>
        <dbReference type="ARBA" id="ARBA00022989"/>
    </source>
</evidence>
<name>A0ABU1IFA6_9BURK</name>
<dbReference type="Proteomes" id="UP001267710">
    <property type="component" value="Unassembled WGS sequence"/>
</dbReference>
<evidence type="ECO:0000256" key="1">
    <source>
        <dbReference type="ARBA" id="ARBA00022692"/>
    </source>
</evidence>
<dbReference type="InterPro" id="IPR011701">
    <property type="entry name" value="MFS"/>
</dbReference>
<evidence type="ECO:0000256" key="4">
    <source>
        <dbReference type="SAM" id="Phobius"/>
    </source>
</evidence>
<evidence type="ECO:0000313" key="5">
    <source>
        <dbReference type="EMBL" id="MDR6215911.1"/>
    </source>
</evidence>
<evidence type="ECO:0000313" key="6">
    <source>
        <dbReference type="Proteomes" id="UP001267710"/>
    </source>
</evidence>
<accession>A0ABU1IFA6</accession>
<feature type="transmembrane region" description="Helical" evidence="4">
    <location>
        <begin position="120"/>
        <end position="145"/>
    </location>
</feature>
<keyword evidence="2 4" id="KW-1133">Transmembrane helix</keyword>
<feature type="transmembrane region" description="Helical" evidence="4">
    <location>
        <begin position="63"/>
        <end position="86"/>
    </location>
</feature>
<keyword evidence="6" id="KW-1185">Reference proteome</keyword>
<comment type="caution">
    <text evidence="5">The sequence shown here is derived from an EMBL/GenBank/DDBJ whole genome shotgun (WGS) entry which is preliminary data.</text>
</comment>
<keyword evidence="3 4" id="KW-0472">Membrane</keyword>
<protein>
    <submittedName>
        <fullName evidence="5">MFS family permease</fullName>
    </submittedName>
</protein>
<reference evidence="5 6" key="1">
    <citation type="submission" date="2023-08" db="EMBL/GenBank/DDBJ databases">
        <title>Functional and genomic diversity of the sorghum phyllosphere microbiome.</title>
        <authorList>
            <person name="Shade A."/>
        </authorList>
    </citation>
    <scope>NUCLEOTIDE SEQUENCE [LARGE SCALE GENOMIC DNA]</scope>
    <source>
        <strain evidence="5 6">SORGH_AS_0335</strain>
    </source>
</reference>
<feature type="transmembrane region" description="Helical" evidence="4">
    <location>
        <begin position="93"/>
        <end position="114"/>
    </location>
</feature>
<proteinExistence type="predicted"/>
<feature type="transmembrane region" description="Helical" evidence="4">
    <location>
        <begin position="377"/>
        <end position="400"/>
    </location>
</feature>
<sequence length="434" mass="44079">MAALRRGTITAMLHPSSPPALPAPRFHGTAVVHAAFVIALFGWGVGFYGPPIFLYAVAARTGWPLALVSAAVTLHFLWGAAVVACLPRLHARWGLPAVTVAGTAALALGVAGWAHAQQPWQLAAAALLSGGGWVTIGAAGINAMVSPWFVQHRVAALSRAYNGASIGGMVFSPLWGALIARWGFATAAWVVGACMVLTIAVLARRVLAPTPAALGQQADGSGAPAAPAARRAAAPAAVWAPLAGRALWAERRFQTLAAAMALGLFAQIGLVAHLYTLLVPHLGPQGAGWAMALATACALGGRALAARCLRSVGDRRAVACISYGVQMAGSLVLLAAPGDGPALWLGLVLFGAGIGNATSLPPLVAQTDFAAQDVARVVALIVALSQALYALAPMAFALLLGASTGTAPFFAAAALLQLIALVLLWSGRTKGMDV</sequence>
<keyword evidence="1 4" id="KW-0812">Transmembrane</keyword>
<dbReference type="Pfam" id="PF07690">
    <property type="entry name" value="MFS_1"/>
    <property type="match status" value="1"/>
</dbReference>
<feature type="transmembrane region" description="Helical" evidence="4">
    <location>
        <begin position="317"/>
        <end position="336"/>
    </location>
</feature>
<feature type="transmembrane region" description="Helical" evidence="4">
    <location>
        <begin position="157"/>
        <end position="176"/>
    </location>
</feature>
<gene>
    <name evidence="5" type="ORF">QE399_003600</name>
</gene>
<feature type="transmembrane region" description="Helical" evidence="4">
    <location>
        <begin position="287"/>
        <end position="305"/>
    </location>
</feature>
<feature type="transmembrane region" description="Helical" evidence="4">
    <location>
        <begin position="255"/>
        <end position="275"/>
    </location>
</feature>
<dbReference type="Gene3D" id="1.20.1250.20">
    <property type="entry name" value="MFS general substrate transporter like domains"/>
    <property type="match status" value="1"/>
</dbReference>
<dbReference type="SUPFAM" id="SSF103473">
    <property type="entry name" value="MFS general substrate transporter"/>
    <property type="match status" value="1"/>
</dbReference>